<comment type="similarity">
    <text evidence="1">Belongs to the STXBP/unc-18/SEC1 family.</text>
</comment>
<dbReference type="PIRSF" id="PIRSF005715">
    <property type="entry name" value="VPS45_Sec1"/>
    <property type="match status" value="1"/>
</dbReference>
<proteinExistence type="inferred from homology"/>
<dbReference type="SUPFAM" id="SSF56815">
    <property type="entry name" value="Sec1/munc18-like (SM) proteins"/>
    <property type="match status" value="1"/>
</dbReference>
<dbReference type="GO" id="GO:0016192">
    <property type="term" value="P:vesicle-mediated transport"/>
    <property type="evidence" value="ECO:0007669"/>
    <property type="project" value="InterPro"/>
</dbReference>
<keyword evidence="2" id="KW-0653">Protein transport</keyword>
<dbReference type="Proteomes" id="UP000694523">
    <property type="component" value="Unplaced"/>
</dbReference>
<keyword evidence="2" id="KW-0813">Transport</keyword>
<name>A0A8C6T728_9GOBI</name>
<dbReference type="PANTHER" id="PTHR11679">
    <property type="entry name" value="VESICLE PROTEIN SORTING-ASSOCIATED"/>
    <property type="match status" value="1"/>
</dbReference>
<dbReference type="Gene3D" id="3.40.50.1910">
    <property type="match status" value="2"/>
</dbReference>
<dbReference type="AlphaFoldDB" id="A0A8C6T728"/>
<dbReference type="Gene3D" id="1.25.40.60">
    <property type="match status" value="1"/>
</dbReference>
<dbReference type="InterPro" id="IPR001619">
    <property type="entry name" value="Sec1-like"/>
</dbReference>
<evidence type="ECO:0000313" key="4">
    <source>
        <dbReference type="Proteomes" id="UP000694523"/>
    </source>
</evidence>
<evidence type="ECO:0000256" key="2">
    <source>
        <dbReference type="ARBA" id="ARBA00022927"/>
    </source>
</evidence>
<dbReference type="InterPro" id="IPR043154">
    <property type="entry name" value="Sec-1-like_dom1"/>
</dbReference>
<reference evidence="3" key="2">
    <citation type="submission" date="2025-09" db="UniProtKB">
        <authorList>
            <consortium name="Ensembl"/>
        </authorList>
    </citation>
    <scope>IDENTIFICATION</scope>
</reference>
<dbReference type="Gene3D" id="3.90.830.10">
    <property type="entry name" value="Syntaxin Binding Protein 1, Chain A, domain 2"/>
    <property type="match status" value="2"/>
</dbReference>
<sequence>MVLIFKTFNFQSIQALINDFKDASLTYKAAHIFFTDACPDGLFAQIGKARVAKVIKTLKEINVAFLPYESQVFTLDDPSSLHSFYCSKPSLDRDKMMENLAEQIATLCDTLKEYPAIRYRKGPEENARLANEVYQRLNAHKADNPTRSQLLIVDRGFDPISPVLHELTFQAMAYDLLEINQDIYRYQTTGIGHSNEREILLDEDDDLWVQLRHMHIADYSTHLHLAEECMKKFKASLDKLCEVEQDLAMGANAEREVLKDAMKSIVPVLLNNDVGAYDKIRIILLYIFHKKKGIGEENLTKLIQHANIQEDSRIITNLQNLGCNIIDGTLPDRKERTESTYQLSRWTPIIKDVMENVVDDKLDKKHWPFVADPAPINTSTTAVSARFGHWHKNKTPTEYRSGPRLIIFIVGGVSHSEMRSAYEVTRATDGKWEVVIGSSHILTPTIFLNDLKSLDQVPNPER</sequence>
<accession>A0A8C6T728</accession>
<dbReference type="GO" id="GO:0015031">
    <property type="term" value="P:protein transport"/>
    <property type="evidence" value="ECO:0007669"/>
    <property type="project" value="UniProtKB-KW"/>
</dbReference>
<evidence type="ECO:0000256" key="1">
    <source>
        <dbReference type="ARBA" id="ARBA00009884"/>
    </source>
</evidence>
<reference evidence="3" key="1">
    <citation type="submission" date="2025-08" db="UniProtKB">
        <authorList>
            <consortium name="Ensembl"/>
        </authorList>
    </citation>
    <scope>IDENTIFICATION</scope>
</reference>
<protein>
    <submittedName>
        <fullName evidence="3">Syntaxin binding protein 2</fullName>
    </submittedName>
</protein>
<dbReference type="Pfam" id="PF00995">
    <property type="entry name" value="Sec1"/>
    <property type="match status" value="2"/>
</dbReference>
<dbReference type="Gene3D" id="3.40.50.2060">
    <property type="match status" value="1"/>
</dbReference>
<keyword evidence="4" id="KW-1185">Reference proteome</keyword>
<dbReference type="Ensembl" id="ENSNMLT00000017592.1">
    <property type="protein sequence ID" value="ENSNMLP00000015645.1"/>
    <property type="gene ID" value="ENSNMLG00000009055.1"/>
</dbReference>
<evidence type="ECO:0000313" key="3">
    <source>
        <dbReference type="Ensembl" id="ENSNMLP00000015645.1"/>
    </source>
</evidence>
<dbReference type="InterPro" id="IPR043127">
    <property type="entry name" value="Sec-1-like_dom3a"/>
</dbReference>
<dbReference type="InterPro" id="IPR036045">
    <property type="entry name" value="Sec1-like_sf"/>
</dbReference>
<dbReference type="InterPro" id="IPR027482">
    <property type="entry name" value="Sec1-like_dom2"/>
</dbReference>
<organism evidence="3 4">
    <name type="scientific">Neogobius melanostomus</name>
    <name type="common">round goby</name>
    <dbReference type="NCBI Taxonomy" id="47308"/>
    <lineage>
        <taxon>Eukaryota</taxon>
        <taxon>Metazoa</taxon>
        <taxon>Chordata</taxon>
        <taxon>Craniata</taxon>
        <taxon>Vertebrata</taxon>
        <taxon>Euteleostomi</taxon>
        <taxon>Actinopterygii</taxon>
        <taxon>Neopterygii</taxon>
        <taxon>Teleostei</taxon>
        <taxon>Neoteleostei</taxon>
        <taxon>Acanthomorphata</taxon>
        <taxon>Gobiaria</taxon>
        <taxon>Gobiiformes</taxon>
        <taxon>Gobioidei</taxon>
        <taxon>Gobiidae</taxon>
        <taxon>Benthophilinae</taxon>
        <taxon>Neogobiini</taxon>
        <taxon>Neogobius</taxon>
    </lineage>
</organism>